<keyword evidence="3" id="KW-1185">Reference proteome</keyword>
<reference evidence="2 3" key="1">
    <citation type="submission" date="2018-11" db="EMBL/GenBank/DDBJ databases">
        <authorList>
            <consortium name="Pathogen Informatics"/>
        </authorList>
    </citation>
    <scope>NUCLEOTIDE SEQUENCE [LARGE SCALE GENOMIC DNA]</scope>
</reference>
<sequence>MPRDYPTIKEYAKVQSELGSCLPEFRQTLSRALTFGASAGVPFGMYVAYKQHGRDLRAFAGKSFATWMATTLTLGAIGIMAGAYNCLRVQM</sequence>
<evidence type="ECO:0000313" key="2">
    <source>
        <dbReference type="EMBL" id="VDM75577.1"/>
    </source>
</evidence>
<proteinExistence type="predicted"/>
<keyword evidence="1" id="KW-0812">Transmembrane</keyword>
<keyword evidence="1" id="KW-0472">Membrane</keyword>
<feature type="transmembrane region" description="Helical" evidence="1">
    <location>
        <begin position="64"/>
        <end position="87"/>
    </location>
</feature>
<accession>A0A3P7JHG9</accession>
<evidence type="ECO:0000256" key="1">
    <source>
        <dbReference type="SAM" id="Phobius"/>
    </source>
</evidence>
<dbReference type="OrthoDB" id="410920at2759"/>
<feature type="transmembrane region" description="Helical" evidence="1">
    <location>
        <begin position="32"/>
        <end position="49"/>
    </location>
</feature>
<dbReference type="AlphaFoldDB" id="A0A3P7JHG9"/>
<evidence type="ECO:0008006" key="4">
    <source>
        <dbReference type="Google" id="ProtNLM"/>
    </source>
</evidence>
<dbReference type="EMBL" id="UYYB01095525">
    <property type="protein sequence ID" value="VDM75577.1"/>
    <property type="molecule type" value="Genomic_DNA"/>
</dbReference>
<protein>
    <recommendedName>
        <fullName evidence="4">HIG1 domain-containing protein</fullName>
    </recommendedName>
</protein>
<organism evidence="2 3">
    <name type="scientific">Strongylus vulgaris</name>
    <name type="common">Blood worm</name>
    <dbReference type="NCBI Taxonomy" id="40348"/>
    <lineage>
        <taxon>Eukaryota</taxon>
        <taxon>Metazoa</taxon>
        <taxon>Ecdysozoa</taxon>
        <taxon>Nematoda</taxon>
        <taxon>Chromadorea</taxon>
        <taxon>Rhabditida</taxon>
        <taxon>Rhabditina</taxon>
        <taxon>Rhabditomorpha</taxon>
        <taxon>Strongyloidea</taxon>
        <taxon>Strongylidae</taxon>
        <taxon>Strongylus</taxon>
    </lineage>
</organism>
<keyword evidence="1" id="KW-1133">Transmembrane helix</keyword>
<gene>
    <name evidence="2" type="ORF">SVUK_LOCUS10575</name>
</gene>
<evidence type="ECO:0000313" key="3">
    <source>
        <dbReference type="Proteomes" id="UP000270094"/>
    </source>
</evidence>
<name>A0A3P7JHG9_STRVU</name>
<dbReference type="Proteomes" id="UP000270094">
    <property type="component" value="Unassembled WGS sequence"/>
</dbReference>